<dbReference type="InterPro" id="IPR029052">
    <property type="entry name" value="Metallo-depent_PP-like"/>
</dbReference>
<evidence type="ECO:0000313" key="1">
    <source>
        <dbReference type="EMBL" id="CAA9537991.1"/>
    </source>
</evidence>
<reference evidence="1" key="1">
    <citation type="submission" date="2020-02" db="EMBL/GenBank/DDBJ databases">
        <authorList>
            <person name="Meier V. D."/>
        </authorList>
    </citation>
    <scope>NUCLEOTIDE SEQUENCE</scope>
    <source>
        <strain evidence="1">AVDCRST_MAG30</strain>
    </source>
</reference>
<name>A0A6J4U3U2_9ACTN</name>
<sequence>MRVLVLADREPRPSVGALLAAGGIDAIVGLGDLQPSWIDGVAEAALPKLGVYGNHDDGNYMPGLGMEDLHLRSTELGGLSFAGFEGCVRYRRDGAHQYTQAEAAVMAERLPPADVLVCHCPPAGINDDPDDPAHVGYEALRAWVDRVRPRYLLHGHTYPAPGRAVRRHGDTRVVHVAGARVVELEPSGSGGPSG</sequence>
<protein>
    <submittedName>
        <fullName evidence="1">CRISPR-associated helicase Cas3</fullName>
    </submittedName>
</protein>
<accession>A0A6J4U3U2</accession>
<organism evidence="1">
    <name type="scientific">uncultured Solirubrobacteraceae bacterium</name>
    <dbReference type="NCBI Taxonomy" id="1162706"/>
    <lineage>
        <taxon>Bacteria</taxon>
        <taxon>Bacillati</taxon>
        <taxon>Actinomycetota</taxon>
        <taxon>Thermoleophilia</taxon>
        <taxon>Solirubrobacterales</taxon>
        <taxon>Solirubrobacteraceae</taxon>
        <taxon>environmental samples</taxon>
    </lineage>
</organism>
<gene>
    <name evidence="1" type="ORF">AVDCRST_MAG30-4441</name>
</gene>
<dbReference type="SUPFAM" id="SSF56300">
    <property type="entry name" value="Metallo-dependent phosphatases"/>
    <property type="match status" value="1"/>
</dbReference>
<dbReference type="EMBL" id="CADCVS010000580">
    <property type="protein sequence ID" value="CAA9537991.1"/>
    <property type="molecule type" value="Genomic_DNA"/>
</dbReference>
<proteinExistence type="predicted"/>
<dbReference type="Gene3D" id="3.60.21.10">
    <property type="match status" value="1"/>
</dbReference>
<dbReference type="AlphaFoldDB" id="A0A6J4U3U2"/>